<protein>
    <submittedName>
        <fullName evidence="1">Metallophosphatase</fullName>
    </submittedName>
</protein>
<proteinExistence type="predicted"/>
<name>A0AA92V7Y5_9BACT</name>
<gene>
    <name evidence="1" type="ORF">DW026_15030</name>
</gene>
<evidence type="ECO:0000313" key="2">
    <source>
        <dbReference type="Proteomes" id="UP000283672"/>
    </source>
</evidence>
<dbReference type="AlphaFoldDB" id="A0AA92V7Y5"/>
<comment type="caution">
    <text evidence="1">The sequence shown here is derived from an EMBL/GenBank/DDBJ whole genome shotgun (WGS) entry which is preliminary data.</text>
</comment>
<dbReference type="EMBL" id="QROP01000087">
    <property type="protein sequence ID" value="RHL32620.1"/>
    <property type="molecule type" value="Genomic_DNA"/>
</dbReference>
<feature type="non-terminal residue" evidence="1">
    <location>
        <position position="32"/>
    </location>
</feature>
<organism evidence="1 2">
    <name type="scientific">Segatella copri</name>
    <dbReference type="NCBI Taxonomy" id="165179"/>
    <lineage>
        <taxon>Bacteria</taxon>
        <taxon>Pseudomonadati</taxon>
        <taxon>Bacteroidota</taxon>
        <taxon>Bacteroidia</taxon>
        <taxon>Bacteroidales</taxon>
        <taxon>Prevotellaceae</taxon>
        <taxon>Segatella</taxon>
    </lineage>
</organism>
<sequence>MSIWQLCANLLIPNCLRSNLSYSPLAALELYV</sequence>
<accession>A0AA92V7Y5</accession>
<dbReference type="Proteomes" id="UP000283672">
    <property type="component" value="Unassembled WGS sequence"/>
</dbReference>
<evidence type="ECO:0000313" key="1">
    <source>
        <dbReference type="EMBL" id="RHL32620.1"/>
    </source>
</evidence>
<reference evidence="1 2" key="1">
    <citation type="submission" date="2018-08" db="EMBL/GenBank/DDBJ databases">
        <title>A genome reference for cultivated species of the human gut microbiota.</title>
        <authorList>
            <person name="Zou Y."/>
            <person name="Xue W."/>
            <person name="Luo G."/>
        </authorList>
    </citation>
    <scope>NUCLEOTIDE SEQUENCE [LARGE SCALE GENOMIC DNA]</scope>
    <source>
        <strain evidence="1 2">AF38-11</strain>
    </source>
</reference>